<proteinExistence type="predicted"/>
<organism evidence="2 3">
    <name type="scientific">Frankliniella fusca</name>
    <dbReference type="NCBI Taxonomy" id="407009"/>
    <lineage>
        <taxon>Eukaryota</taxon>
        <taxon>Metazoa</taxon>
        <taxon>Ecdysozoa</taxon>
        <taxon>Arthropoda</taxon>
        <taxon>Hexapoda</taxon>
        <taxon>Insecta</taxon>
        <taxon>Pterygota</taxon>
        <taxon>Neoptera</taxon>
        <taxon>Paraneoptera</taxon>
        <taxon>Thysanoptera</taxon>
        <taxon>Terebrantia</taxon>
        <taxon>Thripoidea</taxon>
        <taxon>Thripidae</taxon>
        <taxon>Frankliniella</taxon>
    </lineage>
</organism>
<reference evidence="2" key="2">
    <citation type="journal article" date="2023" name="BMC Genomics">
        <title>Pest status, molecular evolution, and epigenetic factors derived from the genome assembly of Frankliniella fusca, a thysanopteran phytovirus vector.</title>
        <authorList>
            <person name="Catto M.A."/>
            <person name="Labadie P.E."/>
            <person name="Jacobson A.L."/>
            <person name="Kennedy G.G."/>
            <person name="Srinivasan R."/>
            <person name="Hunt B.G."/>
        </authorList>
    </citation>
    <scope>NUCLEOTIDE SEQUENCE</scope>
    <source>
        <strain evidence="2">PL_HMW_Pooled</strain>
    </source>
</reference>
<feature type="region of interest" description="Disordered" evidence="1">
    <location>
        <begin position="69"/>
        <end position="89"/>
    </location>
</feature>
<sequence length="136" mass="14845">LVERTYREKVDPISSALTPCASDCVGSGDDFGSTSAGLFGSPQTPRCVSWLAARARLGSAYCRPRLSSARPTSLGAARRGQPAGWREAPNPLWPGESGRIFPGFPVVCRGTVHDQWSISGIVRVERTRRKCYREHL</sequence>
<dbReference type="Proteomes" id="UP001219518">
    <property type="component" value="Unassembled WGS sequence"/>
</dbReference>
<accession>A0AAE1HEE3</accession>
<feature type="non-terminal residue" evidence="2">
    <location>
        <position position="1"/>
    </location>
</feature>
<evidence type="ECO:0000256" key="1">
    <source>
        <dbReference type="SAM" id="MobiDB-lite"/>
    </source>
</evidence>
<keyword evidence="3" id="KW-1185">Reference proteome</keyword>
<name>A0AAE1HEE3_9NEOP</name>
<dbReference type="EMBL" id="JAHWGI010000981">
    <property type="protein sequence ID" value="KAK3919678.1"/>
    <property type="molecule type" value="Genomic_DNA"/>
</dbReference>
<evidence type="ECO:0000313" key="3">
    <source>
        <dbReference type="Proteomes" id="UP001219518"/>
    </source>
</evidence>
<evidence type="ECO:0000313" key="2">
    <source>
        <dbReference type="EMBL" id="KAK3919678.1"/>
    </source>
</evidence>
<comment type="caution">
    <text evidence="2">The sequence shown here is derived from an EMBL/GenBank/DDBJ whole genome shotgun (WGS) entry which is preliminary data.</text>
</comment>
<dbReference type="AlphaFoldDB" id="A0AAE1HEE3"/>
<protein>
    <submittedName>
        <fullName evidence="2">S-adenosylmethionine sensor upstream of mTORC1</fullName>
    </submittedName>
</protein>
<reference evidence="2" key="1">
    <citation type="submission" date="2021-07" db="EMBL/GenBank/DDBJ databases">
        <authorList>
            <person name="Catto M.A."/>
            <person name="Jacobson A."/>
            <person name="Kennedy G."/>
            <person name="Labadie P."/>
            <person name="Hunt B.G."/>
            <person name="Srinivasan R."/>
        </authorList>
    </citation>
    <scope>NUCLEOTIDE SEQUENCE</scope>
    <source>
        <strain evidence="2">PL_HMW_Pooled</strain>
        <tissue evidence="2">Head</tissue>
    </source>
</reference>
<gene>
    <name evidence="2" type="ORF">KUF71_008805</name>
</gene>